<keyword evidence="2" id="KW-0812">Transmembrane</keyword>
<dbReference type="EMBL" id="JXTB01000377">
    <property type="protein sequence ID" value="PON43104.1"/>
    <property type="molecule type" value="Genomic_DNA"/>
</dbReference>
<evidence type="ECO:0008006" key="5">
    <source>
        <dbReference type="Google" id="ProtNLM"/>
    </source>
</evidence>
<feature type="transmembrane region" description="Helical" evidence="2">
    <location>
        <begin position="31"/>
        <end position="54"/>
    </location>
</feature>
<dbReference type="AlphaFoldDB" id="A0A2P5B2S0"/>
<name>A0A2P5B2S0_PARAD</name>
<dbReference type="Proteomes" id="UP000237105">
    <property type="component" value="Unassembled WGS sequence"/>
</dbReference>
<keyword evidence="2" id="KW-1133">Transmembrane helix</keyword>
<evidence type="ECO:0000313" key="3">
    <source>
        <dbReference type="EMBL" id="PON43104.1"/>
    </source>
</evidence>
<evidence type="ECO:0000313" key="4">
    <source>
        <dbReference type="Proteomes" id="UP000237105"/>
    </source>
</evidence>
<feature type="compositionally biased region" description="Gly residues" evidence="1">
    <location>
        <begin position="82"/>
        <end position="98"/>
    </location>
</feature>
<accession>A0A2P5B2S0</accession>
<organism evidence="3 4">
    <name type="scientific">Parasponia andersonii</name>
    <name type="common">Sponia andersonii</name>
    <dbReference type="NCBI Taxonomy" id="3476"/>
    <lineage>
        <taxon>Eukaryota</taxon>
        <taxon>Viridiplantae</taxon>
        <taxon>Streptophyta</taxon>
        <taxon>Embryophyta</taxon>
        <taxon>Tracheophyta</taxon>
        <taxon>Spermatophyta</taxon>
        <taxon>Magnoliopsida</taxon>
        <taxon>eudicotyledons</taxon>
        <taxon>Gunneridae</taxon>
        <taxon>Pentapetalae</taxon>
        <taxon>rosids</taxon>
        <taxon>fabids</taxon>
        <taxon>Rosales</taxon>
        <taxon>Cannabaceae</taxon>
        <taxon>Parasponia</taxon>
    </lineage>
</organism>
<comment type="caution">
    <text evidence="3">The sequence shown here is derived from an EMBL/GenBank/DDBJ whole genome shotgun (WGS) entry which is preliminary data.</text>
</comment>
<proteinExistence type="predicted"/>
<feature type="region of interest" description="Disordered" evidence="1">
    <location>
        <begin position="76"/>
        <end position="98"/>
    </location>
</feature>
<protein>
    <recommendedName>
        <fullName evidence="5">Transmembrane protein</fullName>
    </recommendedName>
</protein>
<reference evidence="4" key="1">
    <citation type="submission" date="2016-06" db="EMBL/GenBank/DDBJ databases">
        <title>Parallel loss of symbiosis genes in relatives of nitrogen-fixing non-legume Parasponia.</title>
        <authorList>
            <person name="Van Velzen R."/>
            <person name="Holmer R."/>
            <person name="Bu F."/>
            <person name="Rutten L."/>
            <person name="Van Zeijl A."/>
            <person name="Liu W."/>
            <person name="Santuari L."/>
            <person name="Cao Q."/>
            <person name="Sharma T."/>
            <person name="Shen D."/>
            <person name="Roswanjaya Y."/>
            <person name="Wardhani T."/>
            <person name="Kalhor M.S."/>
            <person name="Jansen J."/>
            <person name="Van den Hoogen J."/>
            <person name="Gungor B."/>
            <person name="Hartog M."/>
            <person name="Hontelez J."/>
            <person name="Verver J."/>
            <person name="Yang W.-C."/>
            <person name="Schijlen E."/>
            <person name="Repin R."/>
            <person name="Schilthuizen M."/>
            <person name="Schranz E."/>
            <person name="Heidstra R."/>
            <person name="Miyata K."/>
            <person name="Fedorova E."/>
            <person name="Kohlen W."/>
            <person name="Bisseling T."/>
            <person name="Smit S."/>
            <person name="Geurts R."/>
        </authorList>
    </citation>
    <scope>NUCLEOTIDE SEQUENCE [LARGE SCALE GENOMIC DNA]</scope>
    <source>
        <strain evidence="4">cv. WU1-14</strain>
    </source>
</reference>
<keyword evidence="4" id="KW-1185">Reference proteome</keyword>
<keyword evidence="2" id="KW-0472">Membrane</keyword>
<sequence>MALDFSDLEYYSNGDHNVSRYLSWPLQSSGALMFCLCLIFMSFLVISSVIFACGHSSGKRPRKKSDVNYAVWGPGNQEYGDGSDGGGGGGCGGGGNNN</sequence>
<evidence type="ECO:0000256" key="1">
    <source>
        <dbReference type="SAM" id="MobiDB-lite"/>
    </source>
</evidence>
<evidence type="ECO:0000256" key="2">
    <source>
        <dbReference type="SAM" id="Phobius"/>
    </source>
</evidence>
<gene>
    <name evidence="3" type="ORF">PanWU01x14_276560</name>
</gene>